<proteinExistence type="predicted"/>
<name>A0ABX2EP99_9BURK</name>
<dbReference type="Proteomes" id="UP000737171">
    <property type="component" value="Unassembled WGS sequence"/>
</dbReference>
<dbReference type="NCBIfam" id="NF038127">
    <property type="entry name" value="FDP_fam"/>
    <property type="match status" value="1"/>
</dbReference>
<protein>
    <submittedName>
        <fullName evidence="2">PEP-CTERM sorting domain-containing protein</fullName>
    </submittedName>
</protein>
<evidence type="ECO:0000313" key="3">
    <source>
        <dbReference type="Proteomes" id="UP000737171"/>
    </source>
</evidence>
<keyword evidence="3" id="KW-1185">Reference proteome</keyword>
<sequence length="206" mass="20086">MKRTLRTALAAAAVAAGSVSAWAANVSFTGNLAGDNDVQTFSFTLATTADVTLRTWSYAGGINAAGDTIAAGGFDPIVSLFLGNGIGAILLTSNDDDPSVATDPATGSALDALLAVTGLPSGTYTVALSQFANFAIGPTLGDGFLGAGNTGFDGRSAAWALDILGVDAAVSVPEPSSLALALLALAAAAAGAAAGRPAGRRRTGLG</sequence>
<evidence type="ECO:0000313" key="2">
    <source>
        <dbReference type="EMBL" id="NRF70314.1"/>
    </source>
</evidence>
<organism evidence="2 3">
    <name type="scientific">Pseudaquabacterium terrae</name>
    <dbReference type="NCBI Taxonomy" id="2732868"/>
    <lineage>
        <taxon>Bacteria</taxon>
        <taxon>Pseudomonadati</taxon>
        <taxon>Pseudomonadota</taxon>
        <taxon>Betaproteobacteria</taxon>
        <taxon>Burkholderiales</taxon>
        <taxon>Sphaerotilaceae</taxon>
        <taxon>Pseudaquabacterium</taxon>
    </lineage>
</organism>
<reference evidence="2 3" key="1">
    <citation type="submission" date="2020-05" db="EMBL/GenBank/DDBJ databases">
        <title>Aquincola sp. isolate from soil.</title>
        <authorList>
            <person name="Han J."/>
            <person name="Kim D.-U."/>
        </authorList>
    </citation>
    <scope>NUCLEOTIDE SEQUENCE [LARGE SCALE GENOMIC DNA]</scope>
    <source>
        <strain evidence="2 3">S2</strain>
    </source>
</reference>
<evidence type="ECO:0000256" key="1">
    <source>
        <dbReference type="SAM" id="SignalP"/>
    </source>
</evidence>
<feature type="signal peptide" evidence="1">
    <location>
        <begin position="1"/>
        <end position="23"/>
    </location>
</feature>
<keyword evidence="1" id="KW-0732">Signal</keyword>
<dbReference type="RefSeq" id="WP_173129101.1">
    <property type="nucleotide sequence ID" value="NZ_JABRWJ010000008.1"/>
</dbReference>
<dbReference type="EMBL" id="JABRWJ010000008">
    <property type="protein sequence ID" value="NRF70314.1"/>
    <property type="molecule type" value="Genomic_DNA"/>
</dbReference>
<accession>A0ABX2EP99</accession>
<gene>
    <name evidence="2" type="ORF">HLB44_25215</name>
</gene>
<comment type="caution">
    <text evidence="2">The sequence shown here is derived from an EMBL/GenBank/DDBJ whole genome shotgun (WGS) entry which is preliminary data.</text>
</comment>
<dbReference type="Gene3D" id="2.60.120.380">
    <property type="match status" value="1"/>
</dbReference>
<feature type="chain" id="PRO_5045893331" evidence="1">
    <location>
        <begin position="24"/>
        <end position="206"/>
    </location>
</feature>